<evidence type="ECO:0000256" key="2">
    <source>
        <dbReference type="ARBA" id="ARBA00022448"/>
    </source>
</evidence>
<evidence type="ECO:0000256" key="8">
    <source>
        <dbReference type="ARBA" id="ARBA00038435"/>
    </source>
</evidence>
<feature type="transmembrane region" description="Helical" evidence="9">
    <location>
        <begin position="103"/>
        <end position="122"/>
    </location>
</feature>
<protein>
    <submittedName>
        <fullName evidence="11">Na+/H+ antiporter NhaC</fullName>
    </submittedName>
</protein>
<evidence type="ECO:0000256" key="9">
    <source>
        <dbReference type="SAM" id="Phobius"/>
    </source>
</evidence>
<keyword evidence="4" id="KW-1003">Cell membrane</keyword>
<organism evidence="11 12">
    <name type="scientific">Neobacillus bataviensis LMG 21833</name>
    <dbReference type="NCBI Taxonomy" id="1117379"/>
    <lineage>
        <taxon>Bacteria</taxon>
        <taxon>Bacillati</taxon>
        <taxon>Bacillota</taxon>
        <taxon>Bacilli</taxon>
        <taxon>Bacillales</taxon>
        <taxon>Bacillaceae</taxon>
        <taxon>Neobacillus</taxon>
    </lineage>
</organism>
<evidence type="ECO:0000259" key="10">
    <source>
        <dbReference type="Pfam" id="PF03553"/>
    </source>
</evidence>
<keyword evidence="2" id="KW-0813">Transport</keyword>
<evidence type="ECO:0000256" key="1">
    <source>
        <dbReference type="ARBA" id="ARBA00004651"/>
    </source>
</evidence>
<dbReference type="NCBIfam" id="TIGR00931">
    <property type="entry name" value="antiport_nhaC"/>
    <property type="match status" value="1"/>
</dbReference>
<reference evidence="11 12" key="1">
    <citation type="journal article" date="2012" name="Front. Microbiol.">
        <title>Redundancy and modularity in membrane-associated dissimilatory nitrate reduction in Bacillus.</title>
        <authorList>
            <person name="Heylen K."/>
            <person name="Keltjens J."/>
        </authorList>
    </citation>
    <scope>NUCLEOTIDE SEQUENCE [LARGE SCALE GENOMIC DNA]</scope>
    <source>
        <strain evidence="12">LMG 21833T</strain>
    </source>
</reference>
<dbReference type="InterPro" id="IPR004770">
    <property type="entry name" value="Na/H_antiport_NhaC"/>
</dbReference>
<feature type="transmembrane region" description="Helical" evidence="9">
    <location>
        <begin position="196"/>
        <end position="215"/>
    </location>
</feature>
<feature type="transmembrane region" description="Helical" evidence="9">
    <location>
        <begin position="34"/>
        <end position="53"/>
    </location>
</feature>
<evidence type="ECO:0000313" key="11">
    <source>
        <dbReference type="EMBL" id="EKN62625.1"/>
    </source>
</evidence>
<dbReference type="OrthoDB" id="9762978at2"/>
<evidence type="ECO:0000313" key="12">
    <source>
        <dbReference type="Proteomes" id="UP000006316"/>
    </source>
</evidence>
<dbReference type="Pfam" id="PF03553">
    <property type="entry name" value="Na_H_antiporter"/>
    <property type="match status" value="1"/>
</dbReference>
<evidence type="ECO:0000256" key="3">
    <source>
        <dbReference type="ARBA" id="ARBA00022449"/>
    </source>
</evidence>
<keyword evidence="12" id="KW-1185">Reference proteome</keyword>
<dbReference type="PANTHER" id="PTHR33451:SF3">
    <property type="entry name" value="MALATE-2H(+)_NA(+)-LACTATE ANTIPORTER"/>
    <property type="match status" value="1"/>
</dbReference>
<gene>
    <name evidence="11" type="ORF">BABA_25216</name>
</gene>
<dbReference type="eggNOG" id="COG1757">
    <property type="taxonomic scope" value="Bacteria"/>
</dbReference>
<feature type="transmembrane region" description="Helical" evidence="9">
    <location>
        <begin position="398"/>
        <end position="424"/>
    </location>
</feature>
<dbReference type="PANTHER" id="PTHR33451">
    <property type="entry name" value="MALATE-2H(+)/NA(+)-LACTATE ANTIPORTER"/>
    <property type="match status" value="1"/>
</dbReference>
<dbReference type="GO" id="GO:0015297">
    <property type="term" value="F:antiporter activity"/>
    <property type="evidence" value="ECO:0007669"/>
    <property type="project" value="UniProtKB-KW"/>
</dbReference>
<dbReference type="RefSeq" id="WP_007088032.1">
    <property type="nucleotide sequence ID" value="NZ_AJLS01000183.1"/>
</dbReference>
<keyword evidence="5 9" id="KW-0812">Transmembrane</keyword>
<evidence type="ECO:0000256" key="5">
    <source>
        <dbReference type="ARBA" id="ARBA00022692"/>
    </source>
</evidence>
<feature type="transmembrane region" description="Helical" evidence="9">
    <location>
        <begin position="352"/>
        <end position="377"/>
    </location>
</feature>
<dbReference type="EMBL" id="AJLS01000183">
    <property type="protein sequence ID" value="EKN62625.1"/>
    <property type="molecule type" value="Genomic_DNA"/>
</dbReference>
<dbReference type="InterPro" id="IPR052180">
    <property type="entry name" value="NhaC_Na-H+_Antiporter"/>
</dbReference>
<comment type="caution">
    <text evidence="11">The sequence shown here is derived from an EMBL/GenBank/DDBJ whole genome shotgun (WGS) entry which is preliminary data.</text>
</comment>
<feature type="transmembrane region" description="Helical" evidence="9">
    <location>
        <begin position="257"/>
        <end position="275"/>
    </location>
</feature>
<dbReference type="InterPro" id="IPR018461">
    <property type="entry name" value="Na/H_Antiport_NhaC-like_C"/>
</dbReference>
<keyword evidence="6 9" id="KW-1133">Transmembrane helix</keyword>
<sequence>MSNVKKPNFLQALLPLIILMVVAVFSISQWKTGMYIPLLSGIVFTALLGLYLGHKWTDIEKFIIEGVSRALLPLFILFMIGLIVGTWILSGAIPTLIYYSLDFINPSIFIPIVVLVTGVLSISTGSSFTSISTIGLAFMAVGQGMGFPPALVAGAVLSGAYFGDKLSPLSDTTNVAPAVSDTDLFSHIKHMLWDTIPAYFISVVIFYFVGLQYTVDSANFDKINEMMITLNNSFTISPILLLLPIVTILLVLKKYPVLPSLLIISILGGIMAMVMQGSSIAQVIQSMTSGYAADTGIKEVDALLNKGGILSMLNIVGLILLATALGGLLEGVQVFQVLLNTLINKARSSKSLIMLTLTSAAIIALASGSQFLVLILTGRAFANTYKERGLDTVNLSRCLEAIGTVSINLVPWSVNAVFAAGILGVSAMEFIPFSYFILLVPIINIIYGLTGFTIKKKTYPETNTNGSSKNSDIEIVV</sequence>
<feature type="transmembrane region" description="Helical" evidence="9">
    <location>
        <begin position="74"/>
        <end position="97"/>
    </location>
</feature>
<dbReference type="PATRIC" id="fig|1117379.3.peg.5222"/>
<dbReference type="Proteomes" id="UP000006316">
    <property type="component" value="Unassembled WGS sequence"/>
</dbReference>
<comment type="similarity">
    <text evidence="8">Belongs to the NhaC Na(+)/H(+) (TC 2.A.35) antiporter family.</text>
</comment>
<feature type="transmembrane region" description="Helical" evidence="9">
    <location>
        <begin position="12"/>
        <end position="28"/>
    </location>
</feature>
<name>K6BUN4_9BACI</name>
<dbReference type="STRING" id="1117379.BABA_25216"/>
<feature type="transmembrane region" description="Helical" evidence="9">
    <location>
        <begin position="312"/>
        <end position="332"/>
    </location>
</feature>
<evidence type="ECO:0000256" key="7">
    <source>
        <dbReference type="ARBA" id="ARBA00023136"/>
    </source>
</evidence>
<proteinExistence type="inferred from homology"/>
<comment type="subcellular location">
    <subcellularLocation>
        <location evidence="1">Cell membrane</location>
        <topology evidence="1">Multi-pass membrane protein</topology>
    </subcellularLocation>
</comment>
<feature type="transmembrane region" description="Helical" evidence="9">
    <location>
        <begin position="227"/>
        <end position="251"/>
    </location>
</feature>
<keyword evidence="7 9" id="KW-0472">Membrane</keyword>
<evidence type="ECO:0000256" key="4">
    <source>
        <dbReference type="ARBA" id="ARBA00022475"/>
    </source>
</evidence>
<accession>K6BUN4</accession>
<evidence type="ECO:0000256" key="6">
    <source>
        <dbReference type="ARBA" id="ARBA00022989"/>
    </source>
</evidence>
<dbReference type="AlphaFoldDB" id="K6BUN4"/>
<feature type="domain" description="Na+/H+ antiporter NhaC-like C-terminal" evidence="10">
    <location>
        <begin position="159"/>
        <end position="452"/>
    </location>
</feature>
<dbReference type="GO" id="GO:0005886">
    <property type="term" value="C:plasma membrane"/>
    <property type="evidence" value="ECO:0007669"/>
    <property type="project" value="UniProtKB-SubCell"/>
</dbReference>
<keyword evidence="3" id="KW-0050">Antiport</keyword>
<feature type="transmembrane region" description="Helical" evidence="9">
    <location>
        <begin position="134"/>
        <end position="162"/>
    </location>
</feature>
<feature type="transmembrane region" description="Helical" evidence="9">
    <location>
        <begin position="430"/>
        <end position="449"/>
    </location>
</feature>